<feature type="transmembrane region" description="Helical" evidence="2">
    <location>
        <begin position="517"/>
        <end position="541"/>
    </location>
</feature>
<evidence type="ECO:0000256" key="1">
    <source>
        <dbReference type="SAM" id="Coils"/>
    </source>
</evidence>
<feature type="coiled-coil region" evidence="1">
    <location>
        <begin position="382"/>
        <end position="409"/>
    </location>
</feature>
<accession>A0A844FZI9</accession>
<keyword evidence="4" id="KW-1185">Reference proteome</keyword>
<feature type="transmembrane region" description="Helical" evidence="2">
    <location>
        <begin position="562"/>
        <end position="588"/>
    </location>
</feature>
<keyword evidence="2" id="KW-0812">Transmembrane</keyword>
<keyword evidence="2" id="KW-1133">Transmembrane helix</keyword>
<keyword evidence="2" id="KW-0472">Membrane</keyword>
<sequence length="641" mass="71870">MDGRIEEVVKRSSEPLKDDWALAQEVAQELRTHLEDKCAELEGEGNSPEESVKKAIGEFGDPDEIGRGLLGANFRRIKLRGKLKVVLRICGLPLLLAAVWAAVDFSVLAGAARYCSVSTVNNEFSVKCDWAARFFGRFAGFRKPAGEQPLWNGGDGLNARKADEMRLELVNRHPDDPVCLANYVAEVMVRDKRPDSVKAVKLAIGREPDNALYHHLLSALIIEEAFEADRTAMEECEIKDRAKLDAAKAEYLLGLKCPYYRLYIPERGQRARSQYAGNAFHARMQQKVEALMLPIPALPRQRSVARAAIYYPELLIEDGRPEEAEALLDQWYVYPAQLLESGDLLISMLIVDTILELNQKKLPELYARVGKPEKGTRIAAKIAEARASMAAWKAQRKEADDRAQEEAERYGGIFSSGLLVPGISLTAEYLRSDRIMTYCILDSLVLLCFTVLVLCVVGFQALCWGIGRVCGEKGHFLWLTKREYGKLLLYGMLLPAGLYWLWLHADLLSGRGVGYQANLAMFCIQSFVLVVGLPVWFRFYLGHILLRRYRALVPPGEGTRRICLPFLTYVTTAIPLWIVFLLVVGGALRFAANRELQYNVGRDRSFFAGLFSPAEDHVVQALRTDLAIGLDKAAELTRELK</sequence>
<dbReference type="AlphaFoldDB" id="A0A844FZI9"/>
<protein>
    <submittedName>
        <fullName evidence="3">Uncharacterized protein</fullName>
    </submittedName>
</protein>
<evidence type="ECO:0000256" key="2">
    <source>
        <dbReference type="SAM" id="Phobius"/>
    </source>
</evidence>
<name>A0A844FZI9_9BACT</name>
<feature type="transmembrane region" description="Helical" evidence="2">
    <location>
        <begin position="444"/>
        <end position="466"/>
    </location>
</feature>
<dbReference type="Proteomes" id="UP000435649">
    <property type="component" value="Unassembled WGS sequence"/>
</dbReference>
<dbReference type="EMBL" id="VUNS01000005">
    <property type="protein sequence ID" value="MST96770.1"/>
    <property type="molecule type" value="Genomic_DNA"/>
</dbReference>
<gene>
    <name evidence="3" type="ORF">FYJ85_06890</name>
</gene>
<keyword evidence="1" id="KW-0175">Coiled coil</keyword>
<proteinExistence type="predicted"/>
<feature type="transmembrane region" description="Helical" evidence="2">
    <location>
        <begin position="85"/>
        <end position="103"/>
    </location>
</feature>
<comment type="caution">
    <text evidence="3">The sequence shown here is derived from an EMBL/GenBank/DDBJ whole genome shotgun (WGS) entry which is preliminary data.</text>
</comment>
<dbReference type="NCBIfam" id="NF038403">
    <property type="entry name" value="perm_prefix_1"/>
    <property type="match status" value="1"/>
</dbReference>
<dbReference type="InterPro" id="IPR047928">
    <property type="entry name" value="Perm_prefix_1"/>
</dbReference>
<evidence type="ECO:0000313" key="4">
    <source>
        <dbReference type="Proteomes" id="UP000435649"/>
    </source>
</evidence>
<organism evidence="3 4">
    <name type="scientific">Victivallis lenta</name>
    <dbReference type="NCBI Taxonomy" id="2606640"/>
    <lineage>
        <taxon>Bacteria</taxon>
        <taxon>Pseudomonadati</taxon>
        <taxon>Lentisphaerota</taxon>
        <taxon>Lentisphaeria</taxon>
        <taxon>Victivallales</taxon>
        <taxon>Victivallaceae</taxon>
        <taxon>Victivallis</taxon>
    </lineage>
</organism>
<reference evidence="3 4" key="1">
    <citation type="submission" date="2019-08" db="EMBL/GenBank/DDBJ databases">
        <title>In-depth cultivation of the pig gut microbiome towards novel bacterial diversity and tailored functional studies.</title>
        <authorList>
            <person name="Wylensek D."/>
            <person name="Hitch T.C.A."/>
            <person name="Clavel T."/>
        </authorList>
    </citation>
    <scope>NUCLEOTIDE SEQUENCE [LARGE SCALE GENOMIC DNA]</scope>
    <source>
        <strain evidence="3 4">BBE-744-WT-12</strain>
    </source>
</reference>
<feature type="transmembrane region" description="Helical" evidence="2">
    <location>
        <begin position="487"/>
        <end position="505"/>
    </location>
</feature>
<dbReference type="RefSeq" id="WP_154417508.1">
    <property type="nucleotide sequence ID" value="NZ_VUNS01000005.1"/>
</dbReference>
<evidence type="ECO:0000313" key="3">
    <source>
        <dbReference type="EMBL" id="MST96770.1"/>
    </source>
</evidence>